<dbReference type="EMBL" id="PGVE01000048">
    <property type="protein sequence ID" value="PLS04041.1"/>
    <property type="molecule type" value="Genomic_DNA"/>
</dbReference>
<reference evidence="2 3" key="1">
    <citation type="submission" date="2017-11" db="EMBL/GenBank/DDBJ databases">
        <title>Comparitive Functional Genomics of Dry Heat Resistant strains isolated from the Viking Spacecraft.</title>
        <authorList>
            <person name="Seuylemezian A."/>
            <person name="Cooper K."/>
            <person name="Vaishampayan P."/>
        </authorList>
    </citation>
    <scope>NUCLEOTIDE SEQUENCE [LARGE SCALE GENOMIC DNA]</scope>
    <source>
        <strain evidence="2 3">V32-6</strain>
    </source>
</reference>
<dbReference type="CDD" id="cd00093">
    <property type="entry name" value="HTH_XRE"/>
    <property type="match status" value="1"/>
</dbReference>
<dbReference type="InterPro" id="IPR001387">
    <property type="entry name" value="Cro/C1-type_HTH"/>
</dbReference>
<gene>
    <name evidence="2" type="ORF">CVD27_12850</name>
</gene>
<comment type="caution">
    <text evidence="2">The sequence shown here is derived from an EMBL/GenBank/DDBJ whole genome shotgun (WGS) entry which is preliminary data.</text>
</comment>
<proteinExistence type="predicted"/>
<name>A0A2N5HET0_9BACI</name>
<evidence type="ECO:0000259" key="1">
    <source>
        <dbReference type="PROSITE" id="PS50943"/>
    </source>
</evidence>
<keyword evidence="3" id="KW-1185">Reference proteome</keyword>
<evidence type="ECO:0000313" key="3">
    <source>
        <dbReference type="Proteomes" id="UP000234950"/>
    </source>
</evidence>
<protein>
    <recommendedName>
        <fullName evidence="1">HTH cro/C1-type domain-containing protein</fullName>
    </recommendedName>
</protein>
<evidence type="ECO:0000313" key="2">
    <source>
        <dbReference type="EMBL" id="PLS04041.1"/>
    </source>
</evidence>
<organism evidence="2 3">
    <name type="scientific">Neobacillus cucumis</name>
    <dbReference type="NCBI Taxonomy" id="1740721"/>
    <lineage>
        <taxon>Bacteria</taxon>
        <taxon>Bacillati</taxon>
        <taxon>Bacillota</taxon>
        <taxon>Bacilli</taxon>
        <taxon>Bacillales</taxon>
        <taxon>Bacillaceae</taxon>
        <taxon>Neobacillus</taxon>
    </lineage>
</organism>
<dbReference type="PROSITE" id="PS50943">
    <property type="entry name" value="HTH_CROC1"/>
    <property type="match status" value="1"/>
</dbReference>
<dbReference type="AlphaFoldDB" id="A0A2N5HET0"/>
<dbReference type="InterPro" id="IPR010982">
    <property type="entry name" value="Lambda_DNA-bd_dom_sf"/>
</dbReference>
<dbReference type="SUPFAM" id="SSF47413">
    <property type="entry name" value="lambda repressor-like DNA-binding domains"/>
    <property type="match status" value="1"/>
</dbReference>
<dbReference type="SMART" id="SM00530">
    <property type="entry name" value="HTH_XRE"/>
    <property type="match status" value="1"/>
</dbReference>
<accession>A0A2N5HET0</accession>
<dbReference type="Pfam" id="PF01381">
    <property type="entry name" value="HTH_3"/>
    <property type="match status" value="1"/>
</dbReference>
<dbReference type="Proteomes" id="UP000234950">
    <property type="component" value="Unassembled WGS sequence"/>
</dbReference>
<sequence>MGMSKLKKLRLLSNMSQHQLSVLLQISQSYLSLLEREKRDITPELNKKIEEVFGYSIKFID</sequence>
<feature type="domain" description="HTH cro/C1-type" evidence="1">
    <location>
        <begin position="6"/>
        <end position="60"/>
    </location>
</feature>
<dbReference type="GO" id="GO:0003677">
    <property type="term" value="F:DNA binding"/>
    <property type="evidence" value="ECO:0007669"/>
    <property type="project" value="InterPro"/>
</dbReference>
<dbReference type="Gene3D" id="1.10.260.40">
    <property type="entry name" value="lambda repressor-like DNA-binding domains"/>
    <property type="match status" value="1"/>
</dbReference>